<evidence type="ECO:0000256" key="5">
    <source>
        <dbReference type="ARBA" id="ARBA00015196"/>
    </source>
</evidence>
<evidence type="ECO:0000256" key="2">
    <source>
        <dbReference type="ARBA" id="ARBA00005135"/>
    </source>
</evidence>
<proteinExistence type="inferred from homology"/>
<dbReference type="InterPro" id="IPR050582">
    <property type="entry name" value="HAD-like_SerB"/>
</dbReference>
<dbReference type="InterPro" id="IPR023214">
    <property type="entry name" value="HAD_sf"/>
</dbReference>
<evidence type="ECO:0000256" key="7">
    <source>
        <dbReference type="ARBA" id="ARBA00022723"/>
    </source>
</evidence>
<evidence type="ECO:0000256" key="12">
    <source>
        <dbReference type="ARBA" id="ARBA00048138"/>
    </source>
</evidence>
<protein>
    <recommendedName>
        <fullName evidence="5">Phosphoserine phosphatase</fullName>
        <ecNumber evidence="4">3.1.3.3</ecNumber>
    </recommendedName>
    <alternativeName>
        <fullName evidence="11">O-phosphoserine phosphohydrolase</fullName>
    </alternativeName>
</protein>
<comment type="catalytic activity">
    <reaction evidence="13">
        <text>O-phospho-D-serine + H2O = D-serine + phosphate</text>
        <dbReference type="Rhea" id="RHEA:24873"/>
        <dbReference type="ChEBI" id="CHEBI:15377"/>
        <dbReference type="ChEBI" id="CHEBI:35247"/>
        <dbReference type="ChEBI" id="CHEBI:43474"/>
        <dbReference type="ChEBI" id="CHEBI:58680"/>
        <dbReference type="EC" id="3.1.3.3"/>
    </reaction>
</comment>
<dbReference type="PANTHER" id="PTHR43344">
    <property type="entry name" value="PHOSPHOSERINE PHOSPHATASE"/>
    <property type="match status" value="1"/>
</dbReference>
<dbReference type="RefSeq" id="WP_042084877.1">
    <property type="nucleotide sequence ID" value="NZ_BKCN01000017.1"/>
</dbReference>
<dbReference type="GO" id="GO:0036424">
    <property type="term" value="F:L-phosphoserine phosphatase activity"/>
    <property type="evidence" value="ECO:0007669"/>
    <property type="project" value="InterPro"/>
</dbReference>
<dbReference type="GO" id="GO:0006564">
    <property type="term" value="P:L-serine biosynthetic process"/>
    <property type="evidence" value="ECO:0007669"/>
    <property type="project" value="UniProtKB-KW"/>
</dbReference>
<keyword evidence="10" id="KW-0718">Serine biosynthesis</keyword>
<reference evidence="15 16" key="1">
    <citation type="submission" date="2019-09" db="EMBL/GenBank/DDBJ databases">
        <title>NBRP : Genome information of microbial organism related human and environment.</title>
        <authorList>
            <person name="Hattori M."/>
            <person name="Oshima K."/>
            <person name="Inaba H."/>
            <person name="Suda W."/>
            <person name="Sakamoto M."/>
            <person name="Iino T."/>
            <person name="Kitahara M."/>
            <person name="Oshida Y."/>
            <person name="Iida T."/>
            <person name="Kudo T."/>
            <person name="Itoh T."/>
            <person name="Ohkuma M."/>
        </authorList>
    </citation>
    <scope>NUCLEOTIDE SEQUENCE [LARGE SCALE GENOMIC DNA]</scope>
    <source>
        <strain evidence="15 16">Q-1</strain>
    </source>
</reference>
<evidence type="ECO:0000256" key="3">
    <source>
        <dbReference type="ARBA" id="ARBA00009184"/>
    </source>
</evidence>
<dbReference type="SFLD" id="SFLDS00003">
    <property type="entry name" value="Haloacid_Dehalogenase"/>
    <property type="match status" value="1"/>
</dbReference>
<feature type="active site" description="Proton donor" evidence="14">
    <location>
        <position position="103"/>
    </location>
</feature>
<evidence type="ECO:0000256" key="10">
    <source>
        <dbReference type="ARBA" id="ARBA00023299"/>
    </source>
</evidence>
<dbReference type="EMBL" id="BKCN01000017">
    <property type="protein sequence ID" value="GER05091.1"/>
    <property type="molecule type" value="Genomic_DNA"/>
</dbReference>
<name>A0A5A7N9Q0_9PROT</name>
<keyword evidence="9" id="KW-0460">Magnesium</keyword>
<evidence type="ECO:0000256" key="1">
    <source>
        <dbReference type="ARBA" id="ARBA00001946"/>
    </source>
</evidence>
<evidence type="ECO:0000256" key="4">
    <source>
        <dbReference type="ARBA" id="ARBA00012640"/>
    </source>
</evidence>
<feature type="active site" description="Nucleophile" evidence="14">
    <location>
        <position position="101"/>
    </location>
</feature>
<evidence type="ECO:0000256" key="9">
    <source>
        <dbReference type="ARBA" id="ARBA00022842"/>
    </source>
</evidence>
<dbReference type="CDD" id="cd07500">
    <property type="entry name" value="HAD_PSP"/>
    <property type="match status" value="1"/>
</dbReference>
<keyword evidence="7" id="KW-0479">Metal-binding</keyword>
<dbReference type="SFLD" id="SFLDG01136">
    <property type="entry name" value="C1.6:_Phosphoserine_Phosphatas"/>
    <property type="match status" value="1"/>
</dbReference>
<keyword evidence="8" id="KW-0378">Hydrolase</keyword>
<keyword evidence="16" id="KW-1185">Reference proteome</keyword>
<comment type="cofactor">
    <cofactor evidence="1">
        <name>Mg(2+)</name>
        <dbReference type="ChEBI" id="CHEBI:18420"/>
    </cofactor>
</comment>
<keyword evidence="6" id="KW-0028">Amino-acid biosynthesis</keyword>
<dbReference type="SUPFAM" id="SSF56784">
    <property type="entry name" value="HAD-like"/>
    <property type="match status" value="1"/>
</dbReference>
<evidence type="ECO:0000256" key="11">
    <source>
        <dbReference type="ARBA" id="ARBA00031693"/>
    </source>
</evidence>
<dbReference type="AlphaFoldDB" id="A0A5A7N9Q0"/>
<dbReference type="GO" id="GO:0000287">
    <property type="term" value="F:magnesium ion binding"/>
    <property type="evidence" value="ECO:0007669"/>
    <property type="project" value="TreeGrafter"/>
</dbReference>
<evidence type="ECO:0000256" key="8">
    <source>
        <dbReference type="ARBA" id="ARBA00022801"/>
    </source>
</evidence>
<dbReference type="EC" id="3.1.3.3" evidence="4"/>
<dbReference type="SFLD" id="SFLDF00029">
    <property type="entry name" value="phosphoserine_phosphatase"/>
    <property type="match status" value="1"/>
</dbReference>
<dbReference type="NCBIfam" id="TIGR00338">
    <property type="entry name" value="serB"/>
    <property type="match status" value="1"/>
</dbReference>
<dbReference type="InterPro" id="IPR036412">
    <property type="entry name" value="HAD-like_sf"/>
</dbReference>
<accession>A0A5A7N9Q0</accession>
<dbReference type="SFLD" id="SFLDG01137">
    <property type="entry name" value="C1.6.1:_Phosphoserine_Phosphat"/>
    <property type="match status" value="1"/>
</dbReference>
<evidence type="ECO:0000256" key="6">
    <source>
        <dbReference type="ARBA" id="ARBA00022605"/>
    </source>
</evidence>
<comment type="pathway">
    <text evidence="2">Amino-acid biosynthesis; L-serine biosynthesis; L-serine from 3-phospho-D-glycerate: step 3/3.</text>
</comment>
<dbReference type="Pfam" id="PF12710">
    <property type="entry name" value="HAD"/>
    <property type="match status" value="1"/>
</dbReference>
<dbReference type="Proteomes" id="UP000324996">
    <property type="component" value="Unassembled WGS sequence"/>
</dbReference>
<evidence type="ECO:0000313" key="15">
    <source>
        <dbReference type="EMBL" id="GER05091.1"/>
    </source>
</evidence>
<dbReference type="Gene3D" id="3.40.50.1000">
    <property type="entry name" value="HAD superfamily/HAD-like"/>
    <property type="match status" value="1"/>
</dbReference>
<sequence length="311" mass="33980">MPETKANAAILTLIAKPRQGKLAMARDLARSCLSDLATPLDESLLAEHRALDIAFRYDPRHQALAAIRKNLDQAFADHPDLATDIAVQDAHNRRKSLLIADMDSTMITVECIDELADFAGIKDKIALITEAAMRGELDFEAALHERVALLSGLDEATLLRCYEERVTPMSGAETLVKTMRAHGAYCLLVSGGFTFFTSRIAQHLGFDDHRANVLDIEGGRLTGRVRQPIIDANSKLTALEETAKNRKLHPSQIMAVGDGANDIPMIKAAGLGIAYHAKPKTAAAADLAIHHNDLSALLYIQGYRDSDFYRA</sequence>
<evidence type="ECO:0000256" key="13">
    <source>
        <dbReference type="ARBA" id="ARBA00048523"/>
    </source>
</evidence>
<dbReference type="UniPathway" id="UPA00135">
    <property type="reaction ID" value="UER00198"/>
</dbReference>
<dbReference type="PANTHER" id="PTHR43344:SF2">
    <property type="entry name" value="PHOSPHOSERINE PHOSPHATASE"/>
    <property type="match status" value="1"/>
</dbReference>
<comment type="caution">
    <text evidence="15">The sequence shown here is derived from an EMBL/GenBank/DDBJ whole genome shotgun (WGS) entry which is preliminary data.</text>
</comment>
<dbReference type="InterPro" id="IPR004469">
    <property type="entry name" value="PSP"/>
</dbReference>
<comment type="catalytic activity">
    <reaction evidence="12">
        <text>O-phospho-L-serine + H2O = L-serine + phosphate</text>
        <dbReference type="Rhea" id="RHEA:21208"/>
        <dbReference type="ChEBI" id="CHEBI:15377"/>
        <dbReference type="ChEBI" id="CHEBI:33384"/>
        <dbReference type="ChEBI" id="CHEBI:43474"/>
        <dbReference type="ChEBI" id="CHEBI:57524"/>
        <dbReference type="EC" id="3.1.3.3"/>
    </reaction>
</comment>
<organism evidence="15 16">
    <name type="scientific">Iodidimonas nitroreducens</name>
    <dbReference type="NCBI Taxonomy" id="1236968"/>
    <lineage>
        <taxon>Bacteria</taxon>
        <taxon>Pseudomonadati</taxon>
        <taxon>Pseudomonadota</taxon>
        <taxon>Alphaproteobacteria</taxon>
        <taxon>Iodidimonadales</taxon>
        <taxon>Iodidimonadaceae</taxon>
        <taxon>Iodidimonas</taxon>
    </lineage>
</organism>
<evidence type="ECO:0000256" key="14">
    <source>
        <dbReference type="PIRSR" id="PIRSR604469-1"/>
    </source>
</evidence>
<evidence type="ECO:0000313" key="16">
    <source>
        <dbReference type="Proteomes" id="UP000324996"/>
    </source>
</evidence>
<comment type="similarity">
    <text evidence="3">Belongs to the HAD-like hydrolase superfamily. SerB family.</text>
</comment>
<gene>
    <name evidence="15" type="ORF">JCM17846_27730</name>
</gene>
<dbReference type="NCBIfam" id="TIGR01488">
    <property type="entry name" value="HAD-SF-IB"/>
    <property type="match status" value="1"/>
</dbReference>
<dbReference type="GO" id="GO:0005737">
    <property type="term" value="C:cytoplasm"/>
    <property type="evidence" value="ECO:0007669"/>
    <property type="project" value="TreeGrafter"/>
</dbReference>